<evidence type="ECO:0000313" key="1">
    <source>
        <dbReference type="EMBL" id="QDT45293.1"/>
    </source>
</evidence>
<evidence type="ECO:0008006" key="3">
    <source>
        <dbReference type="Google" id="ProtNLM"/>
    </source>
</evidence>
<sequence length="463" mass="52403">MKSDSDPWAPYVPTSADPWNLEKVAHLHRRAGFAANWQELHRDLKAGPAASIDRLLHPPPASQKFQRVADALKNIIESSGSGFMSAESLSPLQSWWMFRMTFGSDPLGEKLTLFWHNHFATAMSGVYNLKLMLDQNELFRQHARGKFGDLLQAIEADPAMLKWLDGGANHKEHPNENFARELLELFTLGEGHYSETDIREAARGLTGWKPGRDTLLNETNEFFYDETLVDTSPKTFMGQTGPWRREEIFRIILQQPEAARYLCRRLYRWFVSESTVPNETLIEPLAIQMRASNYSIEHVVGIILRSQHFFSPAAYWQRIKSPVEFCVGTIRQLEPKRTPNLLPLAALNCDKQGQALFNPPSVKGWDGGTAWLTTNCTLTRINWTADLLNGSQTSGLKAYDPAHWLKEHSLKPTQAVESFSKLLLQNNLNPESAALAQRLADGDQRQLTAALQVLLQTPEFQLA</sequence>
<dbReference type="Proteomes" id="UP000317171">
    <property type="component" value="Chromosome"/>
</dbReference>
<dbReference type="RefSeq" id="WP_145221643.1">
    <property type="nucleotide sequence ID" value="NZ_CP036269.1"/>
</dbReference>
<keyword evidence="2" id="KW-1185">Reference proteome</keyword>
<dbReference type="Pfam" id="PF08811">
    <property type="entry name" value="DUF1800"/>
    <property type="match status" value="1"/>
</dbReference>
<evidence type="ECO:0000313" key="2">
    <source>
        <dbReference type="Proteomes" id="UP000317171"/>
    </source>
</evidence>
<dbReference type="InterPro" id="IPR014917">
    <property type="entry name" value="DUF1800"/>
</dbReference>
<dbReference type="AlphaFoldDB" id="A0A517RN31"/>
<protein>
    <recommendedName>
        <fullName evidence="3">DUF1800 domain-containing protein</fullName>
    </recommendedName>
</protein>
<reference evidence="1 2" key="1">
    <citation type="submission" date="2019-02" db="EMBL/GenBank/DDBJ databases">
        <title>Deep-cultivation of Planctomycetes and their phenomic and genomic characterization uncovers novel biology.</title>
        <authorList>
            <person name="Wiegand S."/>
            <person name="Jogler M."/>
            <person name="Boedeker C."/>
            <person name="Pinto D."/>
            <person name="Vollmers J."/>
            <person name="Rivas-Marin E."/>
            <person name="Kohn T."/>
            <person name="Peeters S.H."/>
            <person name="Heuer A."/>
            <person name="Rast P."/>
            <person name="Oberbeckmann S."/>
            <person name="Bunk B."/>
            <person name="Jeske O."/>
            <person name="Meyerdierks A."/>
            <person name="Storesund J.E."/>
            <person name="Kallscheuer N."/>
            <person name="Luecker S."/>
            <person name="Lage O.M."/>
            <person name="Pohl T."/>
            <person name="Merkel B.J."/>
            <person name="Hornburger P."/>
            <person name="Mueller R.-W."/>
            <person name="Bruemmer F."/>
            <person name="Labrenz M."/>
            <person name="Spormann A.M."/>
            <person name="Op den Camp H."/>
            <person name="Overmann J."/>
            <person name="Amann R."/>
            <person name="Jetten M.S.M."/>
            <person name="Mascher T."/>
            <person name="Medema M.H."/>
            <person name="Devos D.P."/>
            <person name="Kaster A.-K."/>
            <person name="Ovreas L."/>
            <person name="Rohde M."/>
            <person name="Galperin M.Y."/>
            <person name="Jogler C."/>
        </authorList>
    </citation>
    <scope>NUCLEOTIDE SEQUENCE [LARGE SCALE GENOMIC DNA]</scope>
    <source>
        <strain evidence="1 2">Pan241w</strain>
    </source>
</reference>
<name>A0A517RN31_9PLAN</name>
<accession>A0A517RN31</accession>
<proteinExistence type="predicted"/>
<dbReference type="EMBL" id="CP036269">
    <property type="protein sequence ID" value="QDT45293.1"/>
    <property type="molecule type" value="Genomic_DNA"/>
</dbReference>
<gene>
    <name evidence="1" type="ORF">Pan241w_54130</name>
</gene>
<organism evidence="1 2">
    <name type="scientific">Gimesia alba</name>
    <dbReference type="NCBI Taxonomy" id="2527973"/>
    <lineage>
        <taxon>Bacteria</taxon>
        <taxon>Pseudomonadati</taxon>
        <taxon>Planctomycetota</taxon>
        <taxon>Planctomycetia</taxon>
        <taxon>Planctomycetales</taxon>
        <taxon>Planctomycetaceae</taxon>
        <taxon>Gimesia</taxon>
    </lineage>
</organism>
<dbReference type="OrthoDB" id="9772295at2"/>
<dbReference type="KEGG" id="gaz:Pan241w_54130"/>